<dbReference type="PANTHER" id="PTHR33064">
    <property type="entry name" value="POL PROTEIN"/>
    <property type="match status" value="1"/>
</dbReference>
<dbReference type="InterPro" id="IPR043502">
    <property type="entry name" value="DNA/RNA_pol_sf"/>
</dbReference>
<reference evidence="1" key="2">
    <citation type="submission" date="2023-04" db="EMBL/GenBank/DDBJ databases">
        <authorList>
            <person name="Bu L."/>
            <person name="Lu L."/>
            <person name="Laidemitt M.R."/>
            <person name="Zhang S.M."/>
            <person name="Mutuku M."/>
            <person name="Mkoji G."/>
            <person name="Steinauer M."/>
            <person name="Loker E.S."/>
        </authorList>
    </citation>
    <scope>NUCLEOTIDE SEQUENCE</scope>
    <source>
        <strain evidence="1">KasaAsao</strain>
        <tissue evidence="1">Whole Snail</tissue>
    </source>
</reference>
<dbReference type="InterPro" id="IPR051320">
    <property type="entry name" value="Viral_Replic_Matur_Polypro"/>
</dbReference>
<accession>A0AAD8C7H8</accession>
<sequence>MMRKPLAPINTPGIQNFIDDILIATKTWSEHIALVSSLLQRLRESLTARTTKCLLGFAKLKFLGHVIQENQLMPSEEKVAQLLKAPQPLTKIGVRSFLGMCGCCSIIKFD</sequence>
<dbReference type="Gene3D" id="3.30.70.270">
    <property type="match status" value="1"/>
</dbReference>
<dbReference type="PANTHER" id="PTHR33064:SF37">
    <property type="entry name" value="RIBONUCLEASE H"/>
    <property type="match status" value="1"/>
</dbReference>
<protein>
    <submittedName>
        <fullName evidence="1">Retrovirus-related Pol polyprotein from transposon</fullName>
    </submittedName>
</protein>
<dbReference type="AlphaFoldDB" id="A0AAD8C7H8"/>
<dbReference type="EMBL" id="JASAOG010000006">
    <property type="protein sequence ID" value="KAK0067889.1"/>
    <property type="molecule type" value="Genomic_DNA"/>
</dbReference>
<evidence type="ECO:0000313" key="1">
    <source>
        <dbReference type="EMBL" id="KAK0067889.1"/>
    </source>
</evidence>
<keyword evidence="2" id="KW-1185">Reference proteome</keyword>
<gene>
    <name evidence="1" type="ORF">Bpfe_002730</name>
</gene>
<dbReference type="InterPro" id="IPR043128">
    <property type="entry name" value="Rev_trsase/Diguanyl_cyclase"/>
</dbReference>
<dbReference type="Proteomes" id="UP001233172">
    <property type="component" value="Unassembled WGS sequence"/>
</dbReference>
<dbReference type="SUPFAM" id="SSF56672">
    <property type="entry name" value="DNA/RNA polymerases"/>
    <property type="match status" value="1"/>
</dbReference>
<organism evidence="1 2">
    <name type="scientific">Biomphalaria pfeifferi</name>
    <name type="common">Bloodfluke planorb</name>
    <name type="synonym">Freshwater snail</name>
    <dbReference type="NCBI Taxonomy" id="112525"/>
    <lineage>
        <taxon>Eukaryota</taxon>
        <taxon>Metazoa</taxon>
        <taxon>Spiralia</taxon>
        <taxon>Lophotrochozoa</taxon>
        <taxon>Mollusca</taxon>
        <taxon>Gastropoda</taxon>
        <taxon>Heterobranchia</taxon>
        <taxon>Euthyneura</taxon>
        <taxon>Panpulmonata</taxon>
        <taxon>Hygrophila</taxon>
        <taxon>Lymnaeoidea</taxon>
        <taxon>Planorbidae</taxon>
        <taxon>Biomphalaria</taxon>
    </lineage>
</organism>
<proteinExistence type="predicted"/>
<comment type="caution">
    <text evidence="1">The sequence shown here is derived from an EMBL/GenBank/DDBJ whole genome shotgun (WGS) entry which is preliminary data.</text>
</comment>
<reference evidence="1" key="1">
    <citation type="journal article" date="2023" name="PLoS Negl. Trop. Dis.">
        <title>A genome sequence for Biomphalaria pfeifferi, the major vector snail for the human-infecting parasite Schistosoma mansoni.</title>
        <authorList>
            <person name="Bu L."/>
            <person name="Lu L."/>
            <person name="Laidemitt M.R."/>
            <person name="Zhang S.M."/>
            <person name="Mutuku M."/>
            <person name="Mkoji G."/>
            <person name="Steinauer M."/>
            <person name="Loker E.S."/>
        </authorList>
    </citation>
    <scope>NUCLEOTIDE SEQUENCE</scope>
    <source>
        <strain evidence="1">KasaAsao</strain>
    </source>
</reference>
<name>A0AAD8C7H8_BIOPF</name>
<evidence type="ECO:0000313" key="2">
    <source>
        <dbReference type="Proteomes" id="UP001233172"/>
    </source>
</evidence>